<evidence type="ECO:0000256" key="11">
    <source>
        <dbReference type="ARBA" id="ARBA00023136"/>
    </source>
</evidence>
<dbReference type="GO" id="GO:0004674">
    <property type="term" value="F:protein serine/threonine kinase activity"/>
    <property type="evidence" value="ECO:0007669"/>
    <property type="project" value="UniProtKB-KW"/>
</dbReference>
<keyword evidence="4" id="KW-0597">Phosphoprotein</keyword>
<dbReference type="Gene3D" id="1.10.510.10">
    <property type="entry name" value="Transferase(Phosphotransferase) domain 1"/>
    <property type="match status" value="1"/>
</dbReference>
<evidence type="ECO:0000256" key="17">
    <source>
        <dbReference type="ARBA" id="ARBA00051680"/>
    </source>
</evidence>
<dbReference type="PROSITE" id="PS00107">
    <property type="entry name" value="PROTEIN_KINASE_ATP"/>
    <property type="match status" value="1"/>
</dbReference>
<proteinExistence type="inferred from homology"/>
<dbReference type="PANTHER" id="PTHR45646:SF6">
    <property type="entry name" value="DUAL SPECIFICITY PROTEIN KINASE CLK2"/>
    <property type="match status" value="1"/>
</dbReference>
<keyword evidence="7 18" id="KW-0547">Nucleotide-binding</keyword>
<dbReference type="SUPFAM" id="SSF56112">
    <property type="entry name" value="Protein kinase-like (PK-like)"/>
    <property type="match status" value="1"/>
</dbReference>
<keyword evidence="6 19" id="KW-0812">Transmembrane</keyword>
<feature type="binding site" evidence="18">
    <location>
        <position position="339"/>
    </location>
    <ligand>
        <name>ATP</name>
        <dbReference type="ChEBI" id="CHEBI:30616"/>
    </ligand>
</feature>
<dbReference type="GO" id="GO:0005524">
    <property type="term" value="F:ATP binding"/>
    <property type="evidence" value="ECO:0007669"/>
    <property type="project" value="UniProtKB-UniRule"/>
</dbReference>
<feature type="compositionally biased region" description="Basic and acidic residues" evidence="21">
    <location>
        <begin position="90"/>
        <end position="102"/>
    </location>
</feature>
<evidence type="ECO:0000256" key="20">
    <source>
        <dbReference type="SAM" id="Coils"/>
    </source>
</evidence>
<feature type="transmembrane region" description="Helical" evidence="19">
    <location>
        <begin position="838"/>
        <end position="861"/>
    </location>
</feature>
<evidence type="ECO:0000256" key="15">
    <source>
        <dbReference type="ARBA" id="ARBA00049003"/>
    </source>
</evidence>
<dbReference type="GO" id="GO:0004712">
    <property type="term" value="F:protein serine/threonine/tyrosine kinase activity"/>
    <property type="evidence" value="ECO:0007669"/>
    <property type="project" value="UniProtKB-EC"/>
</dbReference>
<evidence type="ECO:0000256" key="13">
    <source>
        <dbReference type="ARBA" id="ARBA00023242"/>
    </source>
</evidence>
<feature type="transmembrane region" description="Helical" evidence="19">
    <location>
        <begin position="732"/>
        <end position="753"/>
    </location>
</feature>
<feature type="region of interest" description="Disordered" evidence="21">
    <location>
        <begin position="145"/>
        <end position="211"/>
    </location>
</feature>
<feature type="region of interest" description="Disordered" evidence="21">
    <location>
        <begin position="64"/>
        <end position="125"/>
    </location>
</feature>
<sequence length="911" mass="105055">MNFRPQHLLRSHPRTPASYATRRWRARPWRRSPGGSWEATQDVRAHVRARSRWRRRIGEARAGDRAGIGPRAGAVRVAPSGSWGRGRSRGGRDWSGARERGGRSQGLGLRGWSRTSSPRGCRDSGRSAAAITDFLWDKRTGLAARTMPHPRRYHSSERGSRGSYHEHYRSRKHKRRRSRSWSSSSDRTRRRRREDSYHVRSRSSYDDRSSDRRAYDRRYCGSYRRNDYSRDRGEAYYDADYRHSYEYQRENSSYRSQRSSRRKHRRRRRRSRTFSRSSSQHSSRRAKSVEDDAEGHLIYHVGDWLQERYEIVSTLGEGTFGRVVQCVDHRRGGARVALKIIKNVEKYKEAARLEINVLEKINEKDPDNKNLCVQMFDWFDYHGHMCISFELLGLSTFDFLKDNNYLPYPIHQVRHMAFQLCQAVKFLHDNKLTHTDLKPENILFVNSDYELTYNLEKKRDERSVKSTAVRVVDFGSATFDHEHHSTIVSTRHYRAPEVILELGWSQPCDVWSIGCIIFEYYVGFTLFQTHDNREHLAMMERILGPIPSRMIRKTRKQKYFYRGRLDWDENTSAGRYVRENCKPLRDPAVIQHRPSPQYATLDVYNPFETREPPPAYEPSSAPAPLPPPVAPSLQSSRKLSPAEPKNYGSYSTQASAAAATAELLKKQEELNRKAEELDRRERELQHAALGGAAPRQNNWPPLPSFCPVQPCFFQDISMEIPHEFQKTVSTMYYLWICSTLALLLNFLACLASFCVETSNGSGFGLSILWILLFTPCSFVCWYRPMYKAFRSDSSFNFFVFFFIFFVQDVIFVLQAIGIPGWGFSGWISALVLVGPNPAVAVLMLLVALFFTGIAVLGIVMLKRIHSLYRRTGASFQKAQQEFAAGVFSNPAVRTAAANAAAGAAENAFRTP</sequence>
<feature type="compositionally biased region" description="Basic and acidic residues" evidence="21">
    <location>
        <begin position="193"/>
        <end position="211"/>
    </location>
</feature>
<keyword evidence="10 19" id="KW-1133">Transmembrane helix</keyword>
<dbReference type="InterPro" id="IPR017441">
    <property type="entry name" value="Protein_kinase_ATP_BS"/>
</dbReference>
<keyword evidence="13" id="KW-0539">Nucleus</keyword>
<evidence type="ECO:0000256" key="1">
    <source>
        <dbReference type="ARBA" id="ARBA00004123"/>
    </source>
</evidence>
<dbReference type="GO" id="GO:0004713">
    <property type="term" value="F:protein tyrosine kinase activity"/>
    <property type="evidence" value="ECO:0007669"/>
    <property type="project" value="UniProtKB-KW"/>
</dbReference>
<dbReference type="GO" id="GO:0016020">
    <property type="term" value="C:membrane"/>
    <property type="evidence" value="ECO:0007669"/>
    <property type="project" value="UniProtKB-SubCell"/>
</dbReference>
<evidence type="ECO:0000256" key="19">
    <source>
        <dbReference type="RuleBase" id="RU363122"/>
    </source>
</evidence>
<feature type="compositionally biased region" description="Basic and acidic residues" evidence="21">
    <location>
        <begin position="154"/>
        <end position="167"/>
    </location>
</feature>
<feature type="compositionally biased region" description="Basic residues" evidence="21">
    <location>
        <begin position="258"/>
        <end position="273"/>
    </location>
</feature>
<dbReference type="SMART" id="SM00220">
    <property type="entry name" value="S_TKc"/>
    <property type="match status" value="1"/>
</dbReference>
<evidence type="ECO:0000256" key="9">
    <source>
        <dbReference type="ARBA" id="ARBA00022840"/>
    </source>
</evidence>
<evidence type="ECO:0000256" key="14">
    <source>
        <dbReference type="ARBA" id="ARBA00037966"/>
    </source>
</evidence>
<feature type="region of interest" description="Disordered" evidence="21">
    <location>
        <begin position="606"/>
        <end position="651"/>
    </location>
</feature>
<dbReference type="GO" id="GO:0043484">
    <property type="term" value="P:regulation of RNA splicing"/>
    <property type="evidence" value="ECO:0007669"/>
    <property type="project" value="TreeGrafter"/>
</dbReference>
<comment type="catalytic activity">
    <reaction evidence="15">
        <text>L-seryl-[protein] + ATP = O-phospho-L-seryl-[protein] + ADP + H(+)</text>
        <dbReference type="Rhea" id="RHEA:17989"/>
        <dbReference type="Rhea" id="RHEA-COMP:9863"/>
        <dbReference type="Rhea" id="RHEA-COMP:11604"/>
        <dbReference type="ChEBI" id="CHEBI:15378"/>
        <dbReference type="ChEBI" id="CHEBI:29999"/>
        <dbReference type="ChEBI" id="CHEBI:30616"/>
        <dbReference type="ChEBI" id="CHEBI:83421"/>
        <dbReference type="ChEBI" id="CHEBI:456216"/>
        <dbReference type="EC" id="2.7.12.1"/>
    </reaction>
</comment>
<evidence type="ECO:0000256" key="7">
    <source>
        <dbReference type="ARBA" id="ARBA00022741"/>
    </source>
</evidence>
<name>A0A8C4MW92_EQUAS</name>
<comment type="catalytic activity">
    <reaction evidence="16">
        <text>L-threonyl-[protein] + ATP = O-phospho-L-threonyl-[protein] + ADP + H(+)</text>
        <dbReference type="Rhea" id="RHEA:46608"/>
        <dbReference type="Rhea" id="RHEA-COMP:11060"/>
        <dbReference type="Rhea" id="RHEA-COMP:11605"/>
        <dbReference type="ChEBI" id="CHEBI:15378"/>
        <dbReference type="ChEBI" id="CHEBI:30013"/>
        <dbReference type="ChEBI" id="CHEBI:30616"/>
        <dbReference type="ChEBI" id="CHEBI:61977"/>
        <dbReference type="ChEBI" id="CHEBI:456216"/>
        <dbReference type="EC" id="2.7.12.1"/>
    </reaction>
</comment>
<feature type="compositionally biased region" description="Pro residues" evidence="21">
    <location>
        <begin position="612"/>
        <end position="630"/>
    </location>
</feature>
<dbReference type="AlphaFoldDB" id="A0A8C4MW92"/>
<keyword evidence="11 19" id="KW-0472">Membrane</keyword>
<dbReference type="InterPro" id="IPR000719">
    <property type="entry name" value="Prot_kinase_dom"/>
</dbReference>
<reference evidence="23" key="1">
    <citation type="submission" date="2023-03" db="UniProtKB">
        <authorList>
            <consortium name="Ensembl"/>
        </authorList>
    </citation>
    <scope>IDENTIFICATION</scope>
</reference>
<comment type="subcellular location">
    <subcellularLocation>
        <location evidence="2 19">Membrane</location>
        <topology evidence="2 19">Multi-pass membrane protein</topology>
    </subcellularLocation>
    <subcellularLocation>
        <location evidence="1">Nucleus</location>
    </subcellularLocation>
</comment>
<dbReference type="PROSITE" id="PS00108">
    <property type="entry name" value="PROTEIN_KINASE_ST"/>
    <property type="match status" value="1"/>
</dbReference>
<dbReference type="InterPro" id="IPR011009">
    <property type="entry name" value="Kinase-like_dom_sf"/>
</dbReference>
<evidence type="ECO:0000256" key="12">
    <source>
        <dbReference type="ARBA" id="ARBA00023137"/>
    </source>
</evidence>
<accession>A0A8C4MW92</accession>
<dbReference type="InterPro" id="IPR051175">
    <property type="entry name" value="CLK_kinases"/>
</dbReference>
<dbReference type="InterPro" id="IPR007273">
    <property type="entry name" value="SCAMP"/>
</dbReference>
<evidence type="ECO:0000256" key="6">
    <source>
        <dbReference type="ARBA" id="ARBA00022692"/>
    </source>
</evidence>
<evidence type="ECO:0000256" key="8">
    <source>
        <dbReference type="ARBA" id="ARBA00022777"/>
    </source>
</evidence>
<evidence type="ECO:0000256" key="16">
    <source>
        <dbReference type="ARBA" id="ARBA00049308"/>
    </source>
</evidence>
<feature type="transmembrane region" description="Helical" evidence="19">
    <location>
        <begin position="765"/>
        <end position="783"/>
    </location>
</feature>
<keyword evidence="9 18" id="KW-0067">ATP-binding</keyword>
<feature type="coiled-coil region" evidence="20">
    <location>
        <begin position="656"/>
        <end position="687"/>
    </location>
</feature>
<evidence type="ECO:0000259" key="22">
    <source>
        <dbReference type="PROSITE" id="PS50011"/>
    </source>
</evidence>
<dbReference type="PANTHER" id="PTHR45646">
    <property type="entry name" value="SERINE/THREONINE-PROTEIN KINASE DOA-RELATED"/>
    <property type="match status" value="1"/>
</dbReference>
<dbReference type="Pfam" id="PF04144">
    <property type="entry name" value="SCAMP"/>
    <property type="match status" value="1"/>
</dbReference>
<dbReference type="Gene3D" id="3.30.200.20">
    <property type="entry name" value="Phosphorylase Kinase, domain 1"/>
    <property type="match status" value="1"/>
</dbReference>
<protein>
    <recommendedName>
        <fullName evidence="19">Secretory carrier-associated membrane protein</fullName>
        <shortName evidence="19">Secretory carrier membrane protein</shortName>
    </recommendedName>
</protein>
<evidence type="ECO:0000313" key="23">
    <source>
        <dbReference type="Ensembl" id="ENSEASP00005028344.1"/>
    </source>
</evidence>
<keyword evidence="3" id="KW-0723">Serine/threonine-protein kinase</keyword>
<organism evidence="23">
    <name type="scientific">Equus asinus asinus</name>
    <dbReference type="NCBI Taxonomy" id="83772"/>
    <lineage>
        <taxon>Eukaryota</taxon>
        <taxon>Metazoa</taxon>
        <taxon>Chordata</taxon>
        <taxon>Craniata</taxon>
        <taxon>Vertebrata</taxon>
        <taxon>Euteleostomi</taxon>
        <taxon>Mammalia</taxon>
        <taxon>Eutheria</taxon>
        <taxon>Laurasiatheria</taxon>
        <taxon>Perissodactyla</taxon>
        <taxon>Equidae</taxon>
        <taxon>Equus</taxon>
    </lineage>
</organism>
<dbReference type="GO" id="GO:0015031">
    <property type="term" value="P:protein transport"/>
    <property type="evidence" value="ECO:0007669"/>
    <property type="project" value="InterPro"/>
</dbReference>
<evidence type="ECO:0000256" key="10">
    <source>
        <dbReference type="ARBA" id="ARBA00022989"/>
    </source>
</evidence>
<feature type="transmembrane region" description="Helical" evidence="19">
    <location>
        <begin position="795"/>
        <end position="818"/>
    </location>
</feature>
<dbReference type="FunFam" id="3.30.200.20:FF:000061">
    <property type="entry name" value="Dual specificity protein kinase CLK2"/>
    <property type="match status" value="1"/>
</dbReference>
<evidence type="ECO:0000256" key="5">
    <source>
        <dbReference type="ARBA" id="ARBA00022679"/>
    </source>
</evidence>
<evidence type="ECO:0000256" key="4">
    <source>
        <dbReference type="ARBA" id="ARBA00022553"/>
    </source>
</evidence>
<evidence type="ECO:0000256" key="3">
    <source>
        <dbReference type="ARBA" id="ARBA00022527"/>
    </source>
</evidence>
<comment type="similarity">
    <text evidence="14">Belongs to the protein kinase superfamily. CMGC Ser/Thr protein kinase family. Lammer subfamily.</text>
</comment>
<keyword evidence="5" id="KW-0808">Transferase</keyword>
<feature type="region of interest" description="Disordered" evidence="21">
    <location>
        <begin position="248"/>
        <end position="289"/>
    </location>
</feature>
<dbReference type="InterPro" id="IPR008271">
    <property type="entry name" value="Ser/Thr_kinase_AS"/>
</dbReference>
<feature type="domain" description="Protein kinase" evidence="22">
    <location>
        <begin position="309"/>
        <end position="689"/>
    </location>
</feature>
<dbReference type="Pfam" id="PF00069">
    <property type="entry name" value="Pkinase"/>
    <property type="match status" value="1"/>
</dbReference>
<keyword evidence="20" id="KW-0175">Coiled coil</keyword>
<feature type="compositionally biased region" description="Basic residues" evidence="21">
    <location>
        <begin position="168"/>
        <end position="179"/>
    </location>
</feature>
<evidence type="ECO:0000256" key="18">
    <source>
        <dbReference type="PROSITE-ProRule" id="PRU10141"/>
    </source>
</evidence>
<gene>
    <name evidence="23" type="primary">CLK2</name>
</gene>
<evidence type="ECO:0000256" key="21">
    <source>
        <dbReference type="SAM" id="MobiDB-lite"/>
    </source>
</evidence>
<keyword evidence="8" id="KW-0418">Kinase</keyword>
<comment type="similarity">
    <text evidence="19">Belongs to the SCAMP family.</text>
</comment>
<dbReference type="GO" id="GO:0005634">
    <property type="term" value="C:nucleus"/>
    <property type="evidence" value="ECO:0007669"/>
    <property type="project" value="UniProtKB-SubCell"/>
</dbReference>
<dbReference type="Ensembl" id="ENSEAST00005030779.1">
    <property type="protein sequence ID" value="ENSEASP00005028344.1"/>
    <property type="gene ID" value="ENSEASG00005019265.1"/>
</dbReference>
<dbReference type="PROSITE" id="PS50011">
    <property type="entry name" value="PROTEIN_KINASE_DOM"/>
    <property type="match status" value="1"/>
</dbReference>
<evidence type="ECO:0000256" key="2">
    <source>
        <dbReference type="ARBA" id="ARBA00004141"/>
    </source>
</evidence>
<comment type="catalytic activity">
    <reaction evidence="17">
        <text>L-tyrosyl-[protein] + ATP = O-phospho-L-tyrosyl-[protein] + ADP + H(+)</text>
        <dbReference type="Rhea" id="RHEA:10596"/>
        <dbReference type="Rhea" id="RHEA-COMP:10136"/>
        <dbReference type="Rhea" id="RHEA-COMP:20101"/>
        <dbReference type="ChEBI" id="CHEBI:15378"/>
        <dbReference type="ChEBI" id="CHEBI:30616"/>
        <dbReference type="ChEBI" id="CHEBI:46858"/>
        <dbReference type="ChEBI" id="CHEBI:61978"/>
        <dbReference type="ChEBI" id="CHEBI:456216"/>
        <dbReference type="EC" id="2.7.12.1"/>
    </reaction>
</comment>
<keyword evidence="19" id="KW-0813">Transport</keyword>
<dbReference type="FunFam" id="1.10.510.10:FF:000145">
    <property type="entry name" value="Dual specificity protein kinase CLK2"/>
    <property type="match status" value="1"/>
</dbReference>
<keyword evidence="12" id="KW-0829">Tyrosine-protein kinase</keyword>